<evidence type="ECO:0000313" key="2">
    <source>
        <dbReference type="Proteomes" id="UP000062788"/>
    </source>
</evidence>
<evidence type="ECO:0000313" key="1">
    <source>
        <dbReference type="EMBL" id="KVE27384.1"/>
    </source>
</evidence>
<proteinExistence type="predicted"/>
<gene>
    <name evidence="1" type="ORF">WS67_12580</name>
</gene>
<comment type="caution">
    <text evidence="1">The sequence shown here is derived from an EMBL/GenBank/DDBJ whole genome shotgun (WGS) entry which is preliminary data.</text>
</comment>
<dbReference type="EMBL" id="LOWA01000031">
    <property type="protein sequence ID" value="KVE27384.1"/>
    <property type="molecule type" value="Genomic_DNA"/>
</dbReference>
<keyword evidence="2" id="KW-1185">Reference proteome</keyword>
<dbReference type="OrthoDB" id="8590629at2"/>
<accession>A0A118DP25</accession>
<protein>
    <submittedName>
        <fullName evidence="1">Uncharacterized protein</fullName>
    </submittedName>
</protein>
<dbReference type="AlphaFoldDB" id="A0A118DP25"/>
<organism evidence="1 2">
    <name type="scientific">Burkholderia singularis</name>
    <dbReference type="NCBI Taxonomy" id="1503053"/>
    <lineage>
        <taxon>Bacteria</taxon>
        <taxon>Pseudomonadati</taxon>
        <taxon>Pseudomonadota</taxon>
        <taxon>Betaproteobacteria</taxon>
        <taxon>Burkholderiales</taxon>
        <taxon>Burkholderiaceae</taxon>
        <taxon>Burkholderia</taxon>
        <taxon>pseudomallei group</taxon>
    </lineage>
</organism>
<name>A0A118DP25_9BURK</name>
<reference evidence="1 2" key="1">
    <citation type="submission" date="2015-11" db="EMBL/GenBank/DDBJ databases">
        <title>Expanding the genomic diversity of Burkholderia species for the development of highly accurate diagnostics.</title>
        <authorList>
            <person name="Sahl J."/>
            <person name="Keim P."/>
            <person name="Wagner D."/>
        </authorList>
    </citation>
    <scope>NUCLEOTIDE SEQUENCE [LARGE SCALE GENOMIC DNA]</scope>
    <source>
        <strain evidence="1 2">TSV85</strain>
    </source>
</reference>
<sequence>MSAAHADTAIKDGYSTDAEVVEISQTGVTLNQVPLMRIVLRVDDRGGQREVTIRQYVDLGNMPRAGERVRVVVDKSDPKRVTYMGLAPRKP</sequence>
<dbReference type="Proteomes" id="UP000062788">
    <property type="component" value="Unassembled WGS sequence"/>
</dbReference>